<evidence type="ECO:0000256" key="2">
    <source>
        <dbReference type="ARBA" id="ARBA00011028"/>
    </source>
</evidence>
<dbReference type="Pfam" id="PF01297">
    <property type="entry name" value="ZnuA"/>
    <property type="match status" value="1"/>
</dbReference>
<name>A0A1H4AR45_9GAMM</name>
<protein>
    <submittedName>
        <fullName evidence="8">Zinc/manganese transport system substrate-binding protein</fullName>
    </submittedName>
</protein>
<evidence type="ECO:0000313" key="8">
    <source>
        <dbReference type="EMBL" id="SEA38311.1"/>
    </source>
</evidence>
<sequence>MKRTTLIIMLSGFLMSPLTMAKDLNVVASFSVLGDMVKQVGGEHVHVTDLVGPNGDPHEFEPSPKDSKTLAKADLIFVSGLGLEGWLDRLITASGYKGEVIIASQGVAPLTMVEDGKTATDPHAWNSMANGIIYARNIQNALIKIDPDNAQDYRQRGERYIQQLQQLDDDARKTFAAIPQDKRRVLTSHDAFGYFAAAYGVKFLAPLGYSTESEASSKGVAELITQIKQTHVKSYFIENQTDPRLVKQIAHATGAQSGGELYPEALTDASGPAATYTAAFSHNVAAMAASMR</sequence>
<accession>A0A1H4AR45</accession>
<keyword evidence="9" id="KW-1185">Reference proteome</keyword>
<dbReference type="PRINTS" id="PR00691">
    <property type="entry name" value="ADHESINB"/>
</dbReference>
<evidence type="ECO:0000256" key="4">
    <source>
        <dbReference type="ARBA" id="ARBA00022723"/>
    </source>
</evidence>
<dbReference type="GO" id="GO:0046872">
    <property type="term" value="F:metal ion binding"/>
    <property type="evidence" value="ECO:0007669"/>
    <property type="project" value="UniProtKB-KW"/>
</dbReference>
<dbReference type="InterPro" id="IPR050492">
    <property type="entry name" value="Bact_metal-bind_prot9"/>
</dbReference>
<keyword evidence="3 6" id="KW-0813">Transport</keyword>
<dbReference type="Proteomes" id="UP000187280">
    <property type="component" value="Unassembled WGS sequence"/>
</dbReference>
<dbReference type="SUPFAM" id="SSF53807">
    <property type="entry name" value="Helical backbone' metal receptor"/>
    <property type="match status" value="1"/>
</dbReference>
<dbReference type="STRING" id="71657.SAMN02982996_01510"/>
<dbReference type="CDD" id="cd01137">
    <property type="entry name" value="PsaA"/>
    <property type="match status" value="1"/>
</dbReference>
<dbReference type="GO" id="GO:0030001">
    <property type="term" value="P:metal ion transport"/>
    <property type="evidence" value="ECO:0007669"/>
    <property type="project" value="InterPro"/>
</dbReference>
<dbReference type="EMBL" id="FNQS01000004">
    <property type="protein sequence ID" value="SEA38311.1"/>
    <property type="molecule type" value="Genomic_DNA"/>
</dbReference>
<dbReference type="RefSeq" id="WP_074728277.1">
    <property type="nucleotide sequence ID" value="NZ_FNQS01000004.1"/>
</dbReference>
<dbReference type="Gene3D" id="3.40.50.1980">
    <property type="entry name" value="Nitrogenase molybdenum iron protein domain"/>
    <property type="match status" value="2"/>
</dbReference>
<comment type="similarity">
    <text evidence="2 6">Belongs to the bacterial solute-binding protein 9 family.</text>
</comment>
<evidence type="ECO:0000313" key="9">
    <source>
        <dbReference type="Proteomes" id="UP000187280"/>
    </source>
</evidence>
<feature type="chain" id="PRO_5010586967" evidence="7">
    <location>
        <begin position="22"/>
        <end position="292"/>
    </location>
</feature>
<dbReference type="GO" id="GO:0007155">
    <property type="term" value="P:cell adhesion"/>
    <property type="evidence" value="ECO:0007669"/>
    <property type="project" value="InterPro"/>
</dbReference>
<keyword evidence="4" id="KW-0479">Metal-binding</keyword>
<evidence type="ECO:0000256" key="1">
    <source>
        <dbReference type="ARBA" id="ARBA00004196"/>
    </source>
</evidence>
<dbReference type="eggNOG" id="COG0803">
    <property type="taxonomic scope" value="Bacteria"/>
</dbReference>
<evidence type="ECO:0000256" key="6">
    <source>
        <dbReference type="RuleBase" id="RU003512"/>
    </source>
</evidence>
<dbReference type="AlphaFoldDB" id="A0A1H4AR45"/>
<feature type="signal peptide" evidence="7">
    <location>
        <begin position="1"/>
        <end position="21"/>
    </location>
</feature>
<dbReference type="PANTHER" id="PTHR42953:SF1">
    <property type="entry name" value="METAL-BINDING PROTEIN HI_0362-RELATED"/>
    <property type="match status" value="1"/>
</dbReference>
<evidence type="ECO:0000256" key="5">
    <source>
        <dbReference type="ARBA" id="ARBA00022729"/>
    </source>
</evidence>
<proteinExistence type="inferred from homology"/>
<evidence type="ECO:0000256" key="7">
    <source>
        <dbReference type="SAM" id="SignalP"/>
    </source>
</evidence>
<dbReference type="GeneID" id="97764399"/>
<organism evidence="8 9">
    <name type="scientific">Lonsdalea quercina</name>
    <dbReference type="NCBI Taxonomy" id="71657"/>
    <lineage>
        <taxon>Bacteria</taxon>
        <taxon>Pseudomonadati</taxon>
        <taxon>Pseudomonadota</taxon>
        <taxon>Gammaproteobacteria</taxon>
        <taxon>Enterobacterales</taxon>
        <taxon>Pectobacteriaceae</taxon>
        <taxon>Lonsdalea</taxon>
    </lineage>
</organism>
<dbReference type="PRINTS" id="PR00690">
    <property type="entry name" value="ADHESNFAMILY"/>
</dbReference>
<keyword evidence="5 7" id="KW-0732">Signal</keyword>
<evidence type="ECO:0000256" key="3">
    <source>
        <dbReference type="ARBA" id="ARBA00022448"/>
    </source>
</evidence>
<comment type="subcellular location">
    <subcellularLocation>
        <location evidence="1">Cell envelope</location>
    </subcellularLocation>
</comment>
<reference evidence="8 9" key="1">
    <citation type="submission" date="2016-10" db="EMBL/GenBank/DDBJ databases">
        <authorList>
            <person name="de Groot N.N."/>
        </authorList>
    </citation>
    <scope>NUCLEOTIDE SEQUENCE [LARGE SCALE GENOMIC DNA]</scope>
    <source>
        <strain evidence="8 9">ATCC 29281</strain>
    </source>
</reference>
<dbReference type="InterPro" id="IPR006129">
    <property type="entry name" value="AdhesinB"/>
</dbReference>
<dbReference type="GO" id="GO:0030313">
    <property type="term" value="C:cell envelope"/>
    <property type="evidence" value="ECO:0007669"/>
    <property type="project" value="UniProtKB-SubCell"/>
</dbReference>
<gene>
    <name evidence="8" type="ORF">SAMN02982996_01510</name>
</gene>
<dbReference type="InterPro" id="IPR006128">
    <property type="entry name" value="Lipoprotein_PsaA-like"/>
</dbReference>
<dbReference type="PANTHER" id="PTHR42953">
    <property type="entry name" value="HIGH-AFFINITY ZINC UPTAKE SYSTEM PROTEIN ZNUA-RELATED"/>
    <property type="match status" value="1"/>
</dbReference>
<dbReference type="InterPro" id="IPR006127">
    <property type="entry name" value="ZnuA-like"/>
</dbReference>